<dbReference type="PROSITE" id="PS51257">
    <property type="entry name" value="PROKAR_LIPOPROTEIN"/>
    <property type="match status" value="1"/>
</dbReference>
<dbReference type="PANTHER" id="PTHR12015:SF103">
    <property type="entry name" value="C-C MOTIF CHEMOKINE 4-RELATED"/>
    <property type="match status" value="1"/>
</dbReference>
<proteinExistence type="inferred from homology"/>
<feature type="signal peptide" evidence="5">
    <location>
        <begin position="1"/>
        <end position="22"/>
    </location>
</feature>
<evidence type="ECO:0000256" key="1">
    <source>
        <dbReference type="ARBA" id="ARBA00010868"/>
    </source>
</evidence>
<dbReference type="EMBL" id="VYZX01010463">
    <property type="protein sequence ID" value="NXS55174.1"/>
    <property type="molecule type" value="Genomic_DNA"/>
</dbReference>
<reference evidence="7 8" key="1">
    <citation type="submission" date="2019-09" db="EMBL/GenBank/DDBJ databases">
        <title>Bird 10,000 Genomes (B10K) Project - Family phase.</title>
        <authorList>
            <person name="Zhang G."/>
        </authorList>
    </citation>
    <scope>NUCLEOTIDE SEQUENCE [LARGE SCALE GENOMIC DNA]</scope>
    <source>
        <strain evidence="7">B10K-DU-012-52</strain>
    </source>
</reference>
<evidence type="ECO:0000256" key="5">
    <source>
        <dbReference type="SAM" id="SignalP"/>
    </source>
</evidence>
<dbReference type="GO" id="GO:0048245">
    <property type="term" value="P:eosinophil chemotaxis"/>
    <property type="evidence" value="ECO:0007669"/>
    <property type="project" value="TreeGrafter"/>
</dbReference>
<dbReference type="InterPro" id="IPR039809">
    <property type="entry name" value="Chemokine_b/g/d"/>
</dbReference>
<dbReference type="CDD" id="cd00272">
    <property type="entry name" value="Chemokine_CC"/>
    <property type="match status" value="1"/>
</dbReference>
<accession>A0A7L2VAR2</accession>
<evidence type="ECO:0000256" key="3">
    <source>
        <dbReference type="ARBA" id="ARBA00022514"/>
    </source>
</evidence>
<dbReference type="GO" id="GO:0030335">
    <property type="term" value="P:positive regulation of cell migration"/>
    <property type="evidence" value="ECO:0007669"/>
    <property type="project" value="TreeGrafter"/>
</dbReference>
<evidence type="ECO:0000259" key="6">
    <source>
        <dbReference type="SMART" id="SM00199"/>
    </source>
</evidence>
<comment type="similarity">
    <text evidence="1">Belongs to the intercrine beta (chemokine CC) family.</text>
</comment>
<dbReference type="GO" id="GO:0006954">
    <property type="term" value="P:inflammatory response"/>
    <property type="evidence" value="ECO:0007669"/>
    <property type="project" value="TreeGrafter"/>
</dbReference>
<dbReference type="AlphaFoldDB" id="A0A7L2VAR2"/>
<dbReference type="PANTHER" id="PTHR12015">
    <property type="entry name" value="SMALL INDUCIBLE CYTOKINE A"/>
    <property type="match status" value="1"/>
</dbReference>
<dbReference type="GO" id="GO:0005615">
    <property type="term" value="C:extracellular space"/>
    <property type="evidence" value="ECO:0007669"/>
    <property type="project" value="UniProtKB-KW"/>
</dbReference>
<keyword evidence="8" id="KW-1185">Reference proteome</keyword>
<organism evidence="7 8">
    <name type="scientific">Brachypteracias leptosomus</name>
    <name type="common">short-legged ground-roller</name>
    <dbReference type="NCBI Taxonomy" id="135165"/>
    <lineage>
        <taxon>Eukaryota</taxon>
        <taxon>Metazoa</taxon>
        <taxon>Chordata</taxon>
        <taxon>Craniata</taxon>
        <taxon>Vertebrata</taxon>
        <taxon>Euteleostomi</taxon>
        <taxon>Archelosauria</taxon>
        <taxon>Archosauria</taxon>
        <taxon>Dinosauria</taxon>
        <taxon>Saurischia</taxon>
        <taxon>Theropoda</taxon>
        <taxon>Coelurosauria</taxon>
        <taxon>Aves</taxon>
        <taxon>Neognathae</taxon>
        <taxon>Neoaves</taxon>
        <taxon>Telluraves</taxon>
        <taxon>Coraciimorphae</taxon>
        <taxon>Coraciiformes</taxon>
        <taxon>Brachypteraciidae</taxon>
        <taxon>Brachypteracias</taxon>
    </lineage>
</organism>
<dbReference type="Pfam" id="PF00048">
    <property type="entry name" value="IL8"/>
    <property type="match status" value="1"/>
</dbReference>
<dbReference type="SMART" id="SM00199">
    <property type="entry name" value="SCY"/>
    <property type="match status" value="1"/>
</dbReference>
<dbReference type="InterPro" id="IPR036048">
    <property type="entry name" value="Interleukin_8-like_sf"/>
</dbReference>
<keyword evidence="4 5" id="KW-0732">Signal</keyword>
<keyword evidence="2" id="KW-0145">Chemotaxis</keyword>
<dbReference type="OrthoDB" id="9447832at2759"/>
<dbReference type="GO" id="GO:0048020">
    <property type="term" value="F:CCR chemokine receptor binding"/>
    <property type="evidence" value="ECO:0007669"/>
    <property type="project" value="TreeGrafter"/>
</dbReference>
<feature type="non-terminal residue" evidence="7">
    <location>
        <position position="90"/>
    </location>
</feature>
<protein>
    <submittedName>
        <fullName evidence="7">CCL4 protein</fullName>
    </submittedName>
</protein>
<dbReference type="SUPFAM" id="SSF54117">
    <property type="entry name" value="Interleukin 8-like chemokines"/>
    <property type="match status" value="1"/>
</dbReference>
<dbReference type="GO" id="GO:0070098">
    <property type="term" value="P:chemokine-mediated signaling pathway"/>
    <property type="evidence" value="ECO:0007669"/>
    <property type="project" value="TreeGrafter"/>
</dbReference>
<name>A0A7L2VAR2_9AVES</name>
<sequence length="90" mass="9862">MKVSAALLALLLLAASCSQTFSGPVGSDTPICCLSYTQQKLPRRLILRHYNTSTTCTMPAIVFITKKGRPVCANPSDTWVQSYLQNVKQN</sequence>
<keyword evidence="3" id="KW-0202">Cytokine</keyword>
<comment type="caution">
    <text evidence="7">The sequence shown here is derived from an EMBL/GenBank/DDBJ whole genome shotgun (WGS) entry which is preliminary data.</text>
</comment>
<evidence type="ECO:0000256" key="4">
    <source>
        <dbReference type="ARBA" id="ARBA00022729"/>
    </source>
</evidence>
<dbReference type="GO" id="GO:0008009">
    <property type="term" value="F:chemokine activity"/>
    <property type="evidence" value="ECO:0007669"/>
    <property type="project" value="InterPro"/>
</dbReference>
<dbReference type="Gene3D" id="2.40.50.40">
    <property type="match status" value="1"/>
</dbReference>
<dbReference type="GO" id="GO:0061844">
    <property type="term" value="P:antimicrobial humoral immune response mediated by antimicrobial peptide"/>
    <property type="evidence" value="ECO:0007669"/>
    <property type="project" value="TreeGrafter"/>
</dbReference>
<feature type="non-terminal residue" evidence="7">
    <location>
        <position position="1"/>
    </location>
</feature>
<evidence type="ECO:0000313" key="7">
    <source>
        <dbReference type="EMBL" id="NXS55174.1"/>
    </source>
</evidence>
<dbReference type="InterPro" id="IPR001811">
    <property type="entry name" value="Chemokine_IL8-like_dom"/>
</dbReference>
<evidence type="ECO:0000256" key="2">
    <source>
        <dbReference type="ARBA" id="ARBA00022500"/>
    </source>
</evidence>
<gene>
    <name evidence="7" type="primary">Ccl4_2</name>
    <name evidence="7" type="ORF">BRALEP_R08973</name>
</gene>
<feature type="chain" id="PRO_5029877337" evidence="5">
    <location>
        <begin position="23"/>
        <end position="90"/>
    </location>
</feature>
<dbReference type="Proteomes" id="UP000520535">
    <property type="component" value="Unassembled WGS sequence"/>
</dbReference>
<dbReference type="FunFam" id="2.40.50.40:FF:000002">
    <property type="entry name" value="C-C motif chemokine"/>
    <property type="match status" value="1"/>
</dbReference>
<feature type="domain" description="Chemokine interleukin-8-like" evidence="6">
    <location>
        <begin position="29"/>
        <end position="87"/>
    </location>
</feature>
<evidence type="ECO:0000313" key="8">
    <source>
        <dbReference type="Proteomes" id="UP000520535"/>
    </source>
</evidence>